<comment type="caution">
    <text evidence="3">The sequence shown here is derived from an EMBL/GenBank/DDBJ whole genome shotgun (WGS) entry which is preliminary data.</text>
</comment>
<name>A0AAW5QZI8_9HYPH</name>
<dbReference type="PANTHER" id="PTHR35848">
    <property type="entry name" value="OXALATE-BINDING PROTEIN"/>
    <property type="match status" value="1"/>
</dbReference>
<gene>
    <name evidence="3" type="ORF">MUB46_08220</name>
</gene>
<sequence length="145" mass="15725">MSETVGITRADEGINGVSWTVVGQTYTPKLHTENAMIWHAHIPSGTFVPPHIHPTQDEWICVMDGQLEVECGDDVHKAGPGDTVRMPMGIVHAIYNRSGAVANVVFGVAPSRKLYALFGELDGLTDPEELARISALHEVDFLPPA</sequence>
<evidence type="ECO:0000313" key="3">
    <source>
        <dbReference type="EMBL" id="MCT8971833.1"/>
    </source>
</evidence>
<dbReference type="Proteomes" id="UP001320898">
    <property type="component" value="Unassembled WGS sequence"/>
</dbReference>
<evidence type="ECO:0000259" key="2">
    <source>
        <dbReference type="SMART" id="SM00835"/>
    </source>
</evidence>
<dbReference type="InterPro" id="IPR051610">
    <property type="entry name" value="GPI/OXD"/>
</dbReference>
<dbReference type="PANTHER" id="PTHR35848:SF9">
    <property type="entry name" value="SLL1358 PROTEIN"/>
    <property type="match status" value="1"/>
</dbReference>
<dbReference type="Pfam" id="PF07883">
    <property type="entry name" value="Cupin_2"/>
    <property type="match status" value="1"/>
</dbReference>
<dbReference type="SUPFAM" id="SSF51182">
    <property type="entry name" value="RmlC-like cupins"/>
    <property type="match status" value="1"/>
</dbReference>
<reference evidence="3 4" key="1">
    <citation type="submission" date="2022-04" db="EMBL/GenBank/DDBJ databases">
        <authorList>
            <person name="Ye Y.-Q."/>
            <person name="Du Z.-J."/>
        </authorList>
    </citation>
    <scope>NUCLEOTIDE SEQUENCE [LARGE SCALE GENOMIC DNA]</scope>
    <source>
        <strain evidence="3 4">A6E488</strain>
    </source>
</reference>
<dbReference type="InterPro" id="IPR013096">
    <property type="entry name" value="Cupin_2"/>
</dbReference>
<dbReference type="Gene3D" id="2.60.120.10">
    <property type="entry name" value="Jelly Rolls"/>
    <property type="match status" value="1"/>
</dbReference>
<accession>A0AAW5QZI8</accession>
<dbReference type="GO" id="GO:0046872">
    <property type="term" value="F:metal ion binding"/>
    <property type="evidence" value="ECO:0007669"/>
    <property type="project" value="UniProtKB-KW"/>
</dbReference>
<dbReference type="InterPro" id="IPR011051">
    <property type="entry name" value="RmlC_Cupin_sf"/>
</dbReference>
<proteinExistence type="predicted"/>
<feature type="domain" description="Cupin type-1" evidence="2">
    <location>
        <begin position="5"/>
        <end position="131"/>
    </location>
</feature>
<dbReference type="SMART" id="SM00835">
    <property type="entry name" value="Cupin_1"/>
    <property type="match status" value="1"/>
</dbReference>
<dbReference type="InterPro" id="IPR006045">
    <property type="entry name" value="Cupin_1"/>
</dbReference>
<dbReference type="EMBL" id="JALIDZ010000003">
    <property type="protein sequence ID" value="MCT8971833.1"/>
    <property type="molecule type" value="Genomic_DNA"/>
</dbReference>
<organism evidence="3 4">
    <name type="scientific">Microbaculum marinisediminis</name>
    <dbReference type="NCBI Taxonomy" id="2931392"/>
    <lineage>
        <taxon>Bacteria</taxon>
        <taxon>Pseudomonadati</taxon>
        <taxon>Pseudomonadota</taxon>
        <taxon>Alphaproteobacteria</taxon>
        <taxon>Hyphomicrobiales</taxon>
        <taxon>Tepidamorphaceae</taxon>
        <taxon>Microbaculum</taxon>
    </lineage>
</organism>
<evidence type="ECO:0000256" key="1">
    <source>
        <dbReference type="ARBA" id="ARBA00022723"/>
    </source>
</evidence>
<keyword evidence="1" id="KW-0479">Metal-binding</keyword>
<keyword evidence="4" id="KW-1185">Reference proteome</keyword>
<dbReference type="AlphaFoldDB" id="A0AAW5QZI8"/>
<protein>
    <submittedName>
        <fullName evidence="3">Cupin domain-containing protein</fullName>
    </submittedName>
</protein>
<dbReference type="InterPro" id="IPR014710">
    <property type="entry name" value="RmlC-like_jellyroll"/>
</dbReference>
<evidence type="ECO:0000313" key="4">
    <source>
        <dbReference type="Proteomes" id="UP001320898"/>
    </source>
</evidence>